<keyword evidence="2" id="KW-0560">Oxidoreductase</keyword>
<dbReference type="PANTHER" id="PTHR24321:SF8">
    <property type="entry name" value="ESTRADIOL 17-BETA-DEHYDROGENASE 8-RELATED"/>
    <property type="match status" value="1"/>
</dbReference>
<sequence>MKGLRGRVFLLAGAGSGIGAATARRVGAAGGLVAVGDVSLANAQCVADEIDGQGGTALAVEYDQADEASISALVDRVASHYGRLDGLLGNAADLGPDALGADSHVGRMSTDVWMRTLTVNLVGNAVLIRECIPHLLKAGGGSIVLTSSAVTSCAEPTRPAYAASKAGLNALVRHAACKFGKQGVRVNAVAPGLVLSSAALDLLDDSFVEEKLAQISTPRLGDPDDVAATIAFLLSDDSGYVTGQVWGVDGGLTFRE</sequence>
<proteinExistence type="inferred from homology"/>
<dbReference type="PRINTS" id="PR00081">
    <property type="entry name" value="GDHRDH"/>
</dbReference>
<dbReference type="PROSITE" id="PS00061">
    <property type="entry name" value="ADH_SHORT"/>
    <property type="match status" value="1"/>
</dbReference>
<dbReference type="EMBL" id="LQPR01000021">
    <property type="protein sequence ID" value="ORW72877.1"/>
    <property type="molecule type" value="Genomic_DNA"/>
</dbReference>
<comment type="caution">
    <text evidence="3">The sequence shown here is derived from an EMBL/GenBank/DDBJ whole genome shotgun (WGS) entry which is preliminary data.</text>
</comment>
<evidence type="ECO:0000256" key="2">
    <source>
        <dbReference type="ARBA" id="ARBA00023002"/>
    </source>
</evidence>
<dbReference type="SUPFAM" id="SSF51735">
    <property type="entry name" value="NAD(P)-binding Rossmann-fold domains"/>
    <property type="match status" value="1"/>
</dbReference>
<dbReference type="Gene3D" id="3.40.50.720">
    <property type="entry name" value="NAD(P)-binding Rossmann-like Domain"/>
    <property type="match status" value="1"/>
</dbReference>
<protein>
    <recommendedName>
        <fullName evidence="5">Oxidoreductase</fullName>
    </recommendedName>
</protein>
<evidence type="ECO:0000313" key="4">
    <source>
        <dbReference type="Proteomes" id="UP000193387"/>
    </source>
</evidence>
<evidence type="ECO:0000256" key="1">
    <source>
        <dbReference type="ARBA" id="ARBA00006484"/>
    </source>
</evidence>
<evidence type="ECO:0000313" key="3">
    <source>
        <dbReference type="EMBL" id="ORW72877.1"/>
    </source>
</evidence>
<dbReference type="InterPro" id="IPR020904">
    <property type="entry name" value="Sc_DH/Rdtase_CS"/>
</dbReference>
<comment type="similarity">
    <text evidence="1">Belongs to the short-chain dehydrogenases/reductases (SDR) family.</text>
</comment>
<evidence type="ECO:0008006" key="5">
    <source>
        <dbReference type="Google" id="ProtNLM"/>
    </source>
</evidence>
<name>A0AAJ3NT99_9MYCO</name>
<organism evidence="3 4">
    <name type="scientific">Mycobacterium saskatchewanense</name>
    <dbReference type="NCBI Taxonomy" id="220927"/>
    <lineage>
        <taxon>Bacteria</taxon>
        <taxon>Bacillati</taxon>
        <taxon>Actinomycetota</taxon>
        <taxon>Actinomycetes</taxon>
        <taxon>Mycobacteriales</taxon>
        <taxon>Mycobacteriaceae</taxon>
        <taxon>Mycobacterium</taxon>
        <taxon>Mycobacterium simiae complex</taxon>
    </lineage>
</organism>
<dbReference type="AlphaFoldDB" id="A0AAJ3NT99"/>
<accession>A0AAJ3NT99</accession>
<dbReference type="InterPro" id="IPR036291">
    <property type="entry name" value="NAD(P)-bd_dom_sf"/>
</dbReference>
<keyword evidence="4" id="KW-1185">Reference proteome</keyword>
<dbReference type="Proteomes" id="UP000193387">
    <property type="component" value="Unassembled WGS sequence"/>
</dbReference>
<dbReference type="Pfam" id="PF13561">
    <property type="entry name" value="adh_short_C2"/>
    <property type="match status" value="1"/>
</dbReference>
<dbReference type="CDD" id="cd05233">
    <property type="entry name" value="SDR_c"/>
    <property type="match status" value="1"/>
</dbReference>
<dbReference type="InterPro" id="IPR002347">
    <property type="entry name" value="SDR_fam"/>
</dbReference>
<dbReference type="FunFam" id="3.40.50.720:FF:000084">
    <property type="entry name" value="Short-chain dehydrogenase reductase"/>
    <property type="match status" value="1"/>
</dbReference>
<dbReference type="RefSeq" id="WP_085254879.1">
    <property type="nucleotide sequence ID" value="NZ_AP022573.1"/>
</dbReference>
<gene>
    <name evidence="3" type="ORF">AWC23_08445</name>
</gene>
<reference evidence="3 4" key="1">
    <citation type="submission" date="2016-01" db="EMBL/GenBank/DDBJ databases">
        <title>The new phylogeny of the genus Mycobacterium.</title>
        <authorList>
            <person name="Tarcisio F."/>
            <person name="Conor M."/>
            <person name="Antonella G."/>
            <person name="Elisabetta G."/>
            <person name="Giulia F.S."/>
            <person name="Sara T."/>
            <person name="Anna F."/>
            <person name="Clotilde B."/>
            <person name="Roberto B."/>
            <person name="Veronica D.S."/>
            <person name="Fabio R."/>
            <person name="Monica P."/>
            <person name="Olivier J."/>
            <person name="Enrico T."/>
            <person name="Nicola S."/>
        </authorList>
    </citation>
    <scope>NUCLEOTIDE SEQUENCE [LARGE SCALE GENOMIC DNA]</scope>
    <source>
        <strain evidence="3 4">DSM 44616</strain>
    </source>
</reference>
<dbReference type="PANTHER" id="PTHR24321">
    <property type="entry name" value="DEHYDROGENASES, SHORT CHAIN"/>
    <property type="match status" value="1"/>
</dbReference>
<dbReference type="GO" id="GO:0016491">
    <property type="term" value="F:oxidoreductase activity"/>
    <property type="evidence" value="ECO:0007669"/>
    <property type="project" value="UniProtKB-KW"/>
</dbReference>